<evidence type="ECO:0000313" key="4">
    <source>
        <dbReference type="Proteomes" id="UP001209074"/>
    </source>
</evidence>
<comment type="caution">
    <text evidence="3">The sequence shown here is derived from an EMBL/GenBank/DDBJ whole genome shotgun (WGS) entry which is preliminary data.</text>
</comment>
<dbReference type="RefSeq" id="WP_264960324.1">
    <property type="nucleotide sequence ID" value="NZ_JAPDUQ010000005.1"/>
</dbReference>
<evidence type="ECO:0000256" key="1">
    <source>
        <dbReference type="SAM" id="Coils"/>
    </source>
</evidence>
<name>A0AAW5U091_9BACT</name>
<gene>
    <name evidence="3" type="ORF">ONT05_15465</name>
</gene>
<evidence type="ECO:0000313" key="3">
    <source>
        <dbReference type="EMBL" id="MCW4094916.1"/>
    </source>
</evidence>
<dbReference type="EMBL" id="JAPDUS010000050">
    <property type="protein sequence ID" value="MCW4094916.1"/>
    <property type="molecule type" value="Genomic_DNA"/>
</dbReference>
<dbReference type="AlphaFoldDB" id="A0AAW5U091"/>
<dbReference type="InterPro" id="IPR043502">
    <property type="entry name" value="DNA/RNA_pol_sf"/>
</dbReference>
<keyword evidence="1" id="KW-0175">Coiled coil</keyword>
<dbReference type="InterPro" id="IPR056471">
    <property type="entry name" value="HD-CE"/>
</dbReference>
<sequence length="1166" mass="136690">MNSVVSKIDNRKKNSLKDRLVSYENIYNAIYCLESYVFEKGLLDCVNPVIGTSDNIIAKNDLELFYALGDKYNSKLILEVIQACEKRLNEILDTEKKVLFGISVYFKMKKVEGNKLVYRPMHSARLIDMICMVCILAKLMYDDSDGIRNLSELSKLIPHNFYGNLPSTDVKYLFKNWKNQYKSFSDDVVQHCRTYQNSHRYLTEVCLDIQNFFPTVSPKYLYNLIVNKLSATFGSENNCKGDIETLKVAIAKLLYFDIDKTYLESWADEYYMNKTENISDFYMNCGIPQGLPQSYFFGNLCMLAVRKEMMRKEIFEGDAYFYVDDSVIYIKSELDKSEFNERIKRLNGSLDKFFNDKDSEDCDVYNFLPANCKKFQENLIYKVHFHEDGKSSCSYIDDADNHLEGIENIPREISKTGGMFWSLDDIDDSISFKKLCAIQMVVDAEIQRLKKKEDDSNAGKGQMKEKDISRLKWLKRYKKYFLYRVNLFRLKTESNSGEKMMEDFIQKILDEENKYKKENDRESLNALKDFLEATEEEIFQSKYRLLIEKLSSSNADKIGEVVRDFESLCTQKGETKNLYYRKDVENSLVMKELYLDKYASLKRGMNGNYRGNRDLKQATQFEKFKEFLDNISNLENLHNQEDLKDYSVLGIEKYTLFVDKNSPDFRRKILNAYYSESIGVRCSDDYSFVKSNSKKLCYTELRILLRLRNPHFDFDDFVAFVKNINNEDISNQMNVDMSLLGVLGTFISFVKNPDWIDSLIQTHRITKGLWYNGSKFLNSYTLHNEEHAVTLVNNAVHIVRTIDYFVLKPIDYYILFLSCYLHDISMVIHPDLYILGSANSNTFDFLSEQILKMQNAVDEFFKLGEDNPVHNDEIEKKRKRNVHFKEAGNHLVEVFEAVYDFFSDRTRVRHHTDSADFILSKAHSLLSYLEPTLVSFVAKVSESHCWDYKDVYGLKSRAKRDTVSLKYLMILIRLADLFDVANDRVNYHLLRQNISFMAGISRFHWISHLITDKLEFDADYETPCLDEKGNFIEQNIYMPLYDKPITEILIVRLYLNVKYLTTIKNTEKCEGCNCCLNDGRIEINIMDGPENVNDIQCEKDKCTLICRWMMKKHEWLVQELRALNEYLYSVNNPLIQTKIKLEIICKNDMKLDADLFDDVSAFLKVE</sequence>
<dbReference type="SUPFAM" id="SSF56672">
    <property type="entry name" value="DNA/RNA polymerases"/>
    <property type="match status" value="1"/>
</dbReference>
<evidence type="ECO:0000259" key="2">
    <source>
        <dbReference type="Pfam" id="PF24391"/>
    </source>
</evidence>
<dbReference type="Proteomes" id="UP001209074">
    <property type="component" value="Unassembled WGS sequence"/>
</dbReference>
<reference evidence="3" key="1">
    <citation type="submission" date="2022-11" db="EMBL/GenBank/DDBJ databases">
        <title>Genomic repertoires linked with pathogenic potency of arthritogenic Prevotella copri isolated from the gut of rheumatoid arthritis patients.</title>
        <authorList>
            <person name="Nii T."/>
            <person name="Maeda Y."/>
            <person name="Motooka D."/>
            <person name="Naito M."/>
            <person name="Matsumoto Y."/>
            <person name="Ogawa T."/>
            <person name="Oguro-Igashira E."/>
            <person name="Kishikawa T."/>
            <person name="Yamashita M."/>
            <person name="Koizumi S."/>
            <person name="Kurakawa T."/>
            <person name="Okumura R."/>
            <person name="Kayama H."/>
            <person name="Murakami M."/>
            <person name="Sakaguchi T."/>
            <person name="Das B."/>
            <person name="Nakamura S."/>
            <person name="Okada Y."/>
            <person name="Kumanogoh A."/>
            <person name="Takeda K."/>
        </authorList>
    </citation>
    <scope>NUCLEOTIDE SEQUENCE</scope>
    <source>
        <strain evidence="3">N016-13</strain>
    </source>
</reference>
<feature type="domain" description="HD-CE" evidence="2">
    <location>
        <begin position="779"/>
        <end position="1019"/>
    </location>
</feature>
<feature type="coiled-coil region" evidence="1">
    <location>
        <begin position="501"/>
        <end position="537"/>
    </location>
</feature>
<dbReference type="SUPFAM" id="SSF109604">
    <property type="entry name" value="HD-domain/PDEase-like"/>
    <property type="match status" value="1"/>
</dbReference>
<accession>A0AAW5U091</accession>
<dbReference type="Pfam" id="PF24391">
    <property type="entry name" value="HD-CE"/>
    <property type="match status" value="1"/>
</dbReference>
<proteinExistence type="predicted"/>
<protein>
    <recommendedName>
        <fullName evidence="2">HD-CE domain-containing protein</fullName>
    </recommendedName>
</protein>
<organism evidence="3 4">
    <name type="scientific">Segatella copri</name>
    <dbReference type="NCBI Taxonomy" id="165179"/>
    <lineage>
        <taxon>Bacteria</taxon>
        <taxon>Pseudomonadati</taxon>
        <taxon>Bacteroidota</taxon>
        <taxon>Bacteroidia</taxon>
        <taxon>Bacteroidales</taxon>
        <taxon>Prevotellaceae</taxon>
        <taxon>Segatella</taxon>
    </lineage>
</organism>